<dbReference type="SUPFAM" id="SSF53187">
    <property type="entry name" value="Zn-dependent exopeptidases"/>
    <property type="match status" value="1"/>
</dbReference>
<dbReference type="OrthoDB" id="1521787at2"/>
<evidence type="ECO:0000313" key="2">
    <source>
        <dbReference type="EMBL" id="OEG74114.1"/>
    </source>
</evidence>
<dbReference type="EMBL" id="MCBT01000024">
    <property type="protein sequence ID" value="OEG74114.1"/>
    <property type="molecule type" value="Genomic_DNA"/>
</dbReference>
<dbReference type="Proteomes" id="UP000095230">
    <property type="component" value="Unassembled WGS sequence"/>
</dbReference>
<dbReference type="GO" id="GO:0006508">
    <property type="term" value="P:proteolysis"/>
    <property type="evidence" value="ECO:0007669"/>
    <property type="project" value="InterPro"/>
</dbReference>
<reference evidence="2 3" key="1">
    <citation type="submission" date="2016-07" db="EMBL/GenBank/DDBJ databases">
        <title>Whole-genome of two Shewanella species isolated from a digestive organ of sea cucumber Apostichopus japonicus Selenka 1867.</title>
        <authorList>
            <person name="Hong H.-H."/>
            <person name="Choi H."/>
            <person name="Cheon S."/>
            <person name="Oh J.-S."/>
            <person name="Lee H.-G."/>
            <person name="Park C."/>
        </authorList>
    </citation>
    <scope>NUCLEOTIDE SEQUENCE [LARGE SCALE GENOMIC DNA]</scope>
    <source>
        <strain evidence="2 3">CSB03KR</strain>
    </source>
</reference>
<feature type="domain" description="Peptidase M28" evidence="1">
    <location>
        <begin position="114"/>
        <end position="321"/>
    </location>
</feature>
<comment type="caution">
    <text evidence="2">The sequence shown here is derived from an EMBL/GenBank/DDBJ whole genome shotgun (WGS) entry which is preliminary data.</text>
</comment>
<sequence>MTLTRFHSLVCRIRLPIHVFTVALLILLNGCTSNGPSCKRLFELTWSQHSPLQQDVTLLSSAKFEGRKTGTQGAELTRQFLISRMQSIGLQPWNNTYQHPFEYDYQFDTRQGVNIIGVLNATQTTQDWRVVVAHYDHLGKKGSRLYPGADDNASGIAAMLAMAAHASTQPRPVNILFVATDAEEPGLFGGKALVDQLKLEQSNPNSTQIELTVNLDMVGHPGRPYSIYVEGRRNFTQFDAIQQRLEQTVGLCVRANHPPEAGRTTQRVDWLRASDHYPFHQAQIPWLYFGVPPHADYHQPTDSANKLDYNFLAAVAESAYELLIIDSYLLKK</sequence>
<dbReference type="PANTHER" id="PTHR12147:SF26">
    <property type="entry name" value="PEPTIDASE M28 DOMAIN-CONTAINING PROTEIN"/>
    <property type="match status" value="1"/>
</dbReference>
<dbReference type="GO" id="GO:0008235">
    <property type="term" value="F:metalloexopeptidase activity"/>
    <property type="evidence" value="ECO:0007669"/>
    <property type="project" value="InterPro"/>
</dbReference>
<gene>
    <name evidence="2" type="ORF">BEL05_00505</name>
</gene>
<proteinExistence type="predicted"/>
<dbReference type="PANTHER" id="PTHR12147">
    <property type="entry name" value="METALLOPEPTIDASE M28 FAMILY MEMBER"/>
    <property type="match status" value="1"/>
</dbReference>
<dbReference type="Pfam" id="PF04389">
    <property type="entry name" value="Peptidase_M28"/>
    <property type="match status" value="1"/>
</dbReference>
<evidence type="ECO:0000313" key="3">
    <source>
        <dbReference type="Proteomes" id="UP000095230"/>
    </source>
</evidence>
<dbReference type="RefSeq" id="WP_069670922.1">
    <property type="nucleotide sequence ID" value="NZ_JBHOHD010000009.1"/>
</dbReference>
<accession>A0A1E5IU81</accession>
<name>A0A1E5IU81_SHECO</name>
<evidence type="ECO:0000259" key="1">
    <source>
        <dbReference type="Pfam" id="PF04389"/>
    </source>
</evidence>
<dbReference type="InterPro" id="IPR045175">
    <property type="entry name" value="M28_fam"/>
</dbReference>
<protein>
    <submittedName>
        <fullName evidence="2">Peptidase M28</fullName>
    </submittedName>
</protein>
<dbReference type="AlphaFoldDB" id="A0A1E5IU81"/>
<dbReference type="STRING" id="23.BEL05_00505"/>
<dbReference type="InterPro" id="IPR007484">
    <property type="entry name" value="Peptidase_M28"/>
</dbReference>
<dbReference type="Gene3D" id="3.40.630.10">
    <property type="entry name" value="Zn peptidases"/>
    <property type="match status" value="1"/>
</dbReference>
<organism evidence="2 3">
    <name type="scientific">Shewanella colwelliana</name>
    <name type="common">Alteromonas colwelliana</name>
    <dbReference type="NCBI Taxonomy" id="23"/>
    <lineage>
        <taxon>Bacteria</taxon>
        <taxon>Pseudomonadati</taxon>
        <taxon>Pseudomonadota</taxon>
        <taxon>Gammaproteobacteria</taxon>
        <taxon>Alteromonadales</taxon>
        <taxon>Shewanellaceae</taxon>
        <taxon>Shewanella</taxon>
    </lineage>
</organism>